<feature type="region of interest" description="Disordered" evidence="1">
    <location>
        <begin position="74"/>
        <end position="103"/>
    </location>
</feature>
<keyword evidence="2" id="KW-1133">Transmembrane helix</keyword>
<evidence type="ECO:0000256" key="2">
    <source>
        <dbReference type="SAM" id="Phobius"/>
    </source>
</evidence>
<comment type="caution">
    <text evidence="3">The sequence shown here is derived from an EMBL/GenBank/DDBJ whole genome shotgun (WGS) entry which is preliminary data.</text>
</comment>
<evidence type="ECO:0000256" key="1">
    <source>
        <dbReference type="SAM" id="MobiDB-lite"/>
    </source>
</evidence>
<dbReference type="EMBL" id="JBBPFD010000004">
    <property type="protein sequence ID" value="KAK7929807.1"/>
    <property type="molecule type" value="Genomic_DNA"/>
</dbReference>
<dbReference type="Proteomes" id="UP001460270">
    <property type="component" value="Unassembled WGS sequence"/>
</dbReference>
<keyword evidence="2" id="KW-0812">Transmembrane</keyword>
<dbReference type="AlphaFoldDB" id="A0AAW0PSU5"/>
<protein>
    <submittedName>
        <fullName evidence="3">Uncharacterized protein</fullName>
    </submittedName>
</protein>
<feature type="transmembrane region" description="Helical" evidence="2">
    <location>
        <begin position="56"/>
        <end position="74"/>
    </location>
</feature>
<proteinExistence type="predicted"/>
<evidence type="ECO:0000313" key="4">
    <source>
        <dbReference type="Proteomes" id="UP001460270"/>
    </source>
</evidence>
<evidence type="ECO:0000313" key="3">
    <source>
        <dbReference type="EMBL" id="KAK7929807.1"/>
    </source>
</evidence>
<keyword evidence="4" id="KW-1185">Reference proteome</keyword>
<name>A0AAW0PSU5_9GOBI</name>
<accession>A0AAW0PSU5</accession>
<organism evidence="3 4">
    <name type="scientific">Mugilogobius chulae</name>
    <name type="common">yellowstripe goby</name>
    <dbReference type="NCBI Taxonomy" id="88201"/>
    <lineage>
        <taxon>Eukaryota</taxon>
        <taxon>Metazoa</taxon>
        <taxon>Chordata</taxon>
        <taxon>Craniata</taxon>
        <taxon>Vertebrata</taxon>
        <taxon>Euteleostomi</taxon>
        <taxon>Actinopterygii</taxon>
        <taxon>Neopterygii</taxon>
        <taxon>Teleostei</taxon>
        <taxon>Neoteleostei</taxon>
        <taxon>Acanthomorphata</taxon>
        <taxon>Gobiaria</taxon>
        <taxon>Gobiiformes</taxon>
        <taxon>Gobioidei</taxon>
        <taxon>Gobiidae</taxon>
        <taxon>Gobionellinae</taxon>
        <taxon>Mugilogobius</taxon>
    </lineage>
</organism>
<reference evidence="4" key="1">
    <citation type="submission" date="2024-04" db="EMBL/GenBank/DDBJ databases">
        <title>Salinicola lusitanus LLJ914,a marine bacterium isolated from the Okinawa Trough.</title>
        <authorList>
            <person name="Li J."/>
        </authorList>
    </citation>
    <scope>NUCLEOTIDE SEQUENCE [LARGE SCALE GENOMIC DNA]</scope>
</reference>
<gene>
    <name evidence="3" type="ORF">WMY93_006202</name>
</gene>
<feature type="compositionally biased region" description="Pro residues" evidence="1">
    <location>
        <begin position="77"/>
        <end position="102"/>
    </location>
</feature>
<sequence>MFIKNTKRATSEMPAQSSSLVSVKDVILNKRNIFPKLQSSTLSPAAGAPGLKRMACLWWFALAVLVTATTIRTVDPQPRPRPPSPARPPPRPPSPARPPPPISLTQLSRVVNEIWENYEARNIGNTDRPMFSLIAIIPFDRNTQRFDVNSVITSDDPATVEQALRRCDVYRGPRLVEAAVLKYPDAKSQCPDQRVPWRYAFTCPNSVSVVHSGVLILFVLSCSVGDMSVRGLQIAAPGFADVQTAGPETAASSSTSAALELPLSDMDQDVGSAVHAPLP</sequence>
<keyword evidence="2" id="KW-0472">Membrane</keyword>